<dbReference type="KEGG" id="sbf:JCM31447_31180"/>
<keyword evidence="3" id="KW-1185">Reference proteome</keyword>
<evidence type="ECO:0000256" key="1">
    <source>
        <dbReference type="SAM" id="Phobius"/>
    </source>
</evidence>
<evidence type="ECO:0008006" key="4">
    <source>
        <dbReference type="Google" id="ProtNLM"/>
    </source>
</evidence>
<keyword evidence="1" id="KW-1133">Transmembrane helix</keyword>
<evidence type="ECO:0000313" key="3">
    <source>
        <dbReference type="Proteomes" id="UP000291236"/>
    </source>
</evidence>
<keyword evidence="1" id="KW-0472">Membrane</keyword>
<gene>
    <name evidence="2" type="ORF">JCM31447_31180</name>
</gene>
<dbReference type="Proteomes" id="UP000291236">
    <property type="component" value="Plasmid 79K"/>
</dbReference>
<proteinExistence type="predicted"/>
<keyword evidence="1" id="KW-0812">Transmembrane</keyword>
<feature type="transmembrane region" description="Helical" evidence="1">
    <location>
        <begin position="190"/>
        <end position="207"/>
    </location>
</feature>
<organism evidence="2 3">
    <name type="scientific">Fluviispira sanaruensis</name>
    <dbReference type="NCBI Taxonomy" id="2493639"/>
    <lineage>
        <taxon>Bacteria</taxon>
        <taxon>Pseudomonadati</taxon>
        <taxon>Bdellovibrionota</taxon>
        <taxon>Oligoflexia</taxon>
        <taxon>Silvanigrellales</taxon>
        <taxon>Silvanigrellaceae</taxon>
        <taxon>Fluviispira</taxon>
    </lineage>
</organism>
<name>A0A4P2VQY4_FLUSA</name>
<keyword evidence="2" id="KW-0614">Plasmid</keyword>
<reference evidence="2 3" key="1">
    <citation type="submission" date="2018-12" db="EMBL/GenBank/DDBJ databases">
        <title>Rubrispira sanarue gen. nov., sp., nov., a member of the order Silvanigrellales, isolated from a brackish lake in Hamamatsu Japan.</title>
        <authorList>
            <person name="Maejima Y."/>
            <person name="Iino T."/>
            <person name="Muraguchi Y."/>
            <person name="Fukuda K."/>
            <person name="Nojiri H."/>
            <person name="Ohkuma M."/>
            <person name="Moriuchi R."/>
            <person name="Dohra H."/>
            <person name="Kimbara K."/>
            <person name="Shintani M."/>
        </authorList>
    </citation>
    <scope>NUCLEOTIDE SEQUENCE [LARGE SCALE GENOMIC DNA]</scope>
    <source>
        <strain evidence="2 3">RF1110005</strain>
        <plasmid evidence="2 3">79K</plasmid>
    </source>
</reference>
<feature type="transmembrane region" description="Helical" evidence="1">
    <location>
        <begin position="12"/>
        <end position="31"/>
    </location>
</feature>
<dbReference type="AlphaFoldDB" id="A0A4P2VQY4"/>
<accession>A0A4P2VQY4</accession>
<geneLocation type="plasmid" evidence="2 3">
    <name>79K</name>
</geneLocation>
<dbReference type="EMBL" id="AP019369">
    <property type="protein sequence ID" value="BBH54644.1"/>
    <property type="molecule type" value="Genomic_DNA"/>
</dbReference>
<evidence type="ECO:0000313" key="2">
    <source>
        <dbReference type="EMBL" id="BBH54644.1"/>
    </source>
</evidence>
<protein>
    <recommendedName>
        <fullName evidence="4">Chemotaxis methyl-accepting receptor HlyB-like 4HB MCP domain-containing protein</fullName>
    </recommendedName>
</protein>
<sequence length="307" mass="36279">MTKKSLYKSHYIYYGFFLILSIFSIILFIYLNNKIQYYSNETEKNWLPSVKTQSRLLYDFFQISDKNRSIFSTFIDGNEILEEDKKALVNMHNKFHDNLENYKKNLMIIGREETFTKEVYNLWTSYKDNIEKDLKVIEKKPHEAFSHFNLETKAISSLLAESIAKEIDFNYVQGVKALKQARYYSIINNFYIATLIMVLLINVLLFLKIRRTTNSSSGTNNSQDSFYTNTKNIEKLSEKIREISDAIRKQEYNLKNISQSILQMERVSKNNQESIIMRSISEKKLIEEFERLQNSVNNIDTLVNGKK</sequence>
<dbReference type="Gene3D" id="1.10.287.950">
    <property type="entry name" value="Methyl-accepting chemotaxis protein"/>
    <property type="match status" value="1"/>
</dbReference>